<keyword evidence="1" id="KW-0479">Metal-binding</keyword>
<feature type="domain" description="EF-hand" evidence="5">
    <location>
        <begin position="571"/>
        <end position="606"/>
    </location>
</feature>
<evidence type="ECO:0000256" key="1">
    <source>
        <dbReference type="ARBA" id="ARBA00022723"/>
    </source>
</evidence>
<organism evidence="6 7">
    <name type="scientific">Vitrella brassicaformis (strain CCMP3155)</name>
    <dbReference type="NCBI Taxonomy" id="1169540"/>
    <lineage>
        <taxon>Eukaryota</taxon>
        <taxon>Sar</taxon>
        <taxon>Alveolata</taxon>
        <taxon>Colpodellida</taxon>
        <taxon>Vitrellaceae</taxon>
        <taxon>Vitrella</taxon>
    </lineage>
</organism>
<dbReference type="OrthoDB" id="444540at2759"/>
<evidence type="ECO:0000256" key="4">
    <source>
        <dbReference type="SAM" id="MobiDB-lite"/>
    </source>
</evidence>
<dbReference type="PROSITE" id="PS00018">
    <property type="entry name" value="EF_HAND_1"/>
    <property type="match status" value="4"/>
</dbReference>
<proteinExistence type="predicted"/>
<dbReference type="InterPro" id="IPR018247">
    <property type="entry name" value="EF_Hand_1_Ca_BS"/>
</dbReference>
<dbReference type="InterPro" id="IPR011992">
    <property type="entry name" value="EF-hand-dom_pair"/>
</dbReference>
<dbReference type="PANTHER" id="PTHR34524">
    <property type="entry name" value="CALCYPHOSIN"/>
    <property type="match status" value="1"/>
</dbReference>
<dbReference type="InterPro" id="IPR051581">
    <property type="entry name" value="Ca-bind"/>
</dbReference>
<feature type="domain" description="EF-hand" evidence="5">
    <location>
        <begin position="191"/>
        <end position="226"/>
    </location>
</feature>
<dbReference type="Proteomes" id="UP000041254">
    <property type="component" value="Unassembled WGS sequence"/>
</dbReference>
<dbReference type="Gene3D" id="1.10.238.10">
    <property type="entry name" value="EF-hand"/>
    <property type="match status" value="4"/>
</dbReference>
<dbReference type="OMA" id="KPAKNSH"/>
<dbReference type="PROSITE" id="PS50222">
    <property type="entry name" value="EF_HAND_2"/>
    <property type="match status" value="4"/>
</dbReference>
<dbReference type="InParanoid" id="A0A0G4EFQ3"/>
<dbReference type="CDD" id="cd00051">
    <property type="entry name" value="EFh"/>
    <property type="match status" value="2"/>
</dbReference>
<keyword evidence="7" id="KW-1185">Reference proteome</keyword>
<feature type="domain" description="EF-hand" evidence="5">
    <location>
        <begin position="71"/>
        <end position="106"/>
    </location>
</feature>
<name>A0A0G4EFQ3_VITBC</name>
<evidence type="ECO:0000256" key="2">
    <source>
        <dbReference type="ARBA" id="ARBA00022737"/>
    </source>
</evidence>
<protein>
    <recommendedName>
        <fullName evidence="5">EF-hand domain-containing protein</fullName>
    </recommendedName>
</protein>
<accession>A0A0G4EFQ3</accession>
<keyword evidence="3" id="KW-0106">Calcium</keyword>
<keyword evidence="2" id="KW-0677">Repeat</keyword>
<feature type="domain" description="EF-hand" evidence="5">
    <location>
        <begin position="471"/>
        <end position="506"/>
    </location>
</feature>
<dbReference type="STRING" id="1169540.A0A0G4EFQ3"/>
<sequence length="647" mass="73344">MALSRESEFSLLRFLKAVGEAEQEVEGFRCRLAECSTFEPYAAFCLLDRFQNGSLTSSDFLYFLDHVERVNAESEIFHLVRHFDRDGDGRVSYAEFLDAILPSDVVLRSLATGRSRYALPMRLAPDAERTLGALLHRELCVYRDLEVRRRVLFSRYDFNLLDAFRFLDRFQQGYLTPEGLDRVYREYALDSLPLDIKSLFRRLDRDQDDRLSYVEFVDAVLPTTRTTECPLSCFKAPPLTYSRVDRERRHEEKLLLQSKLGISPRRGVSPLRSAYADYADRDRSPLLSSAMARRVKTPEPRVPLERSMPARPTPLPPPPPPEGSAVSMAVSAPYPYRMQEDIERPEPLPPARRGRELEKEEEEAEEGARVRSPSPEQDRAPPPAPVLSKSAPSYAGTRAAGGSPPLRATPPLSYTQPAQTYSALRYSSPVPTCPLVPPCRMADVRQVTAVLRDQIIADRELERTRQDLALRSDFNLLDFYKLLDKCGRGSVSRYEVTEGMRVVGVYPTNCEVDMLLKRYVKGGDGRLRYSDLADAFLPHDPHYAEMLANRMPAHRSPLEAEMTAESHRSSLRGIDLFEAFKAIDADQDGYLTIDELRNALRNYGVAVTERDLLALINRLDKSKNGRVSYGDFVSEFGASSSRYALDC</sequence>
<gene>
    <name evidence="6" type="ORF">Vbra_11790</name>
</gene>
<dbReference type="SUPFAM" id="SSF47473">
    <property type="entry name" value="EF-hand"/>
    <property type="match status" value="2"/>
</dbReference>
<evidence type="ECO:0000256" key="3">
    <source>
        <dbReference type="ARBA" id="ARBA00022837"/>
    </source>
</evidence>
<feature type="compositionally biased region" description="Pro residues" evidence="4">
    <location>
        <begin position="311"/>
        <end position="322"/>
    </location>
</feature>
<dbReference type="Pfam" id="PF13499">
    <property type="entry name" value="EF-hand_7"/>
    <property type="match status" value="3"/>
</dbReference>
<dbReference type="VEuPathDB" id="CryptoDB:Vbra_11790"/>
<evidence type="ECO:0000313" key="7">
    <source>
        <dbReference type="Proteomes" id="UP000041254"/>
    </source>
</evidence>
<dbReference type="EMBL" id="CDMY01000227">
    <property type="protein sequence ID" value="CEL95360.1"/>
    <property type="molecule type" value="Genomic_DNA"/>
</dbReference>
<dbReference type="AlphaFoldDB" id="A0A0G4EFQ3"/>
<feature type="region of interest" description="Disordered" evidence="4">
    <location>
        <begin position="287"/>
        <end position="413"/>
    </location>
</feature>
<reference evidence="6 7" key="1">
    <citation type="submission" date="2014-11" db="EMBL/GenBank/DDBJ databases">
        <authorList>
            <person name="Zhu J."/>
            <person name="Qi W."/>
            <person name="Song R."/>
        </authorList>
    </citation>
    <scope>NUCLEOTIDE SEQUENCE [LARGE SCALE GENOMIC DNA]</scope>
</reference>
<dbReference type="InterPro" id="IPR002048">
    <property type="entry name" value="EF_hand_dom"/>
</dbReference>
<dbReference type="PANTHER" id="PTHR34524:SF6">
    <property type="entry name" value="CALCYPHOSINE LIKE"/>
    <property type="match status" value="1"/>
</dbReference>
<evidence type="ECO:0000259" key="5">
    <source>
        <dbReference type="PROSITE" id="PS50222"/>
    </source>
</evidence>
<dbReference type="SMART" id="SM00054">
    <property type="entry name" value="EFh"/>
    <property type="match status" value="4"/>
</dbReference>
<dbReference type="GO" id="GO:0005509">
    <property type="term" value="F:calcium ion binding"/>
    <property type="evidence" value="ECO:0007669"/>
    <property type="project" value="InterPro"/>
</dbReference>
<evidence type="ECO:0000313" key="6">
    <source>
        <dbReference type="EMBL" id="CEL95360.1"/>
    </source>
</evidence>